<feature type="domain" description="Ketoreductase" evidence="3">
    <location>
        <begin position="2"/>
        <end position="153"/>
    </location>
</feature>
<dbReference type="Pfam" id="PF00106">
    <property type="entry name" value="adh_short"/>
    <property type="match status" value="1"/>
</dbReference>
<dbReference type="Gene3D" id="3.40.50.720">
    <property type="entry name" value="NAD(P)-binding Rossmann-like Domain"/>
    <property type="match status" value="1"/>
</dbReference>
<dbReference type="InterPro" id="IPR057326">
    <property type="entry name" value="KR_dom"/>
</dbReference>
<protein>
    <recommendedName>
        <fullName evidence="3">Ketoreductase domain-containing protein</fullName>
    </recommendedName>
</protein>
<comment type="similarity">
    <text evidence="1">Belongs to the short-chain dehydrogenases/reductases (SDR) family.</text>
</comment>
<sequence>MKTFLVTGASQGFGLELARQLLAASGEHEVVLPVRTPSKVPDLGPRAKVMILDLSRLEAVQQFADAWSTPLAGLINNAGVQMVGDITRTPDGYEETVAVNYLAAFVLTRGLQRWVKGGRVMFIGSATHVPKFPANLMGFRGTKFTSLEATARGEVELTARDRYSTSKFLCTVSAPMFAARDAGATYLTLDPGLMAGTGLARGYAPGARWVWRNVLPWLTPLVMPGASTVARSAKTATWLMTADGLKSGGVYEYTRRDAPVHPLVNDATFAAKLFAETSALVQRGPVTRAA</sequence>
<dbReference type="GO" id="GO:0016491">
    <property type="term" value="F:oxidoreductase activity"/>
    <property type="evidence" value="ECO:0007669"/>
    <property type="project" value="UniProtKB-KW"/>
</dbReference>
<evidence type="ECO:0000313" key="4">
    <source>
        <dbReference type="EMBL" id="PZR07329.1"/>
    </source>
</evidence>
<evidence type="ECO:0000313" key="5">
    <source>
        <dbReference type="Proteomes" id="UP000249061"/>
    </source>
</evidence>
<dbReference type="SUPFAM" id="SSF51735">
    <property type="entry name" value="NAD(P)-binding Rossmann-fold domains"/>
    <property type="match status" value="1"/>
</dbReference>
<dbReference type="PANTHER" id="PTHR24320">
    <property type="entry name" value="RETINOL DEHYDROGENASE"/>
    <property type="match status" value="1"/>
</dbReference>
<reference evidence="4 5" key="1">
    <citation type="submission" date="2017-08" db="EMBL/GenBank/DDBJ databases">
        <title>Infants hospitalized years apart are colonized by the same room-sourced microbial strains.</title>
        <authorList>
            <person name="Brooks B."/>
            <person name="Olm M.R."/>
            <person name="Firek B.A."/>
            <person name="Baker R."/>
            <person name="Thomas B.C."/>
            <person name="Morowitz M.J."/>
            <person name="Banfield J.F."/>
        </authorList>
    </citation>
    <scope>NUCLEOTIDE SEQUENCE [LARGE SCALE GENOMIC DNA]</scope>
    <source>
        <strain evidence="4">S2_003_000_R2_14</strain>
    </source>
</reference>
<keyword evidence="2" id="KW-0560">Oxidoreductase</keyword>
<name>A0A2W5SVH2_9BACT</name>
<evidence type="ECO:0000256" key="2">
    <source>
        <dbReference type="ARBA" id="ARBA00023002"/>
    </source>
</evidence>
<dbReference type="PANTHER" id="PTHR24320:SF148">
    <property type="entry name" value="NAD(P)-BINDING ROSSMANN-FOLD SUPERFAMILY PROTEIN"/>
    <property type="match status" value="1"/>
</dbReference>
<gene>
    <name evidence="4" type="ORF">DI536_28170</name>
</gene>
<dbReference type="InterPro" id="IPR036291">
    <property type="entry name" value="NAD(P)-bd_dom_sf"/>
</dbReference>
<dbReference type="InterPro" id="IPR002347">
    <property type="entry name" value="SDR_fam"/>
</dbReference>
<proteinExistence type="inferred from homology"/>
<accession>A0A2W5SVH2</accession>
<organism evidence="4 5">
    <name type="scientific">Archangium gephyra</name>
    <dbReference type="NCBI Taxonomy" id="48"/>
    <lineage>
        <taxon>Bacteria</taxon>
        <taxon>Pseudomonadati</taxon>
        <taxon>Myxococcota</taxon>
        <taxon>Myxococcia</taxon>
        <taxon>Myxococcales</taxon>
        <taxon>Cystobacterineae</taxon>
        <taxon>Archangiaceae</taxon>
        <taxon>Archangium</taxon>
    </lineage>
</organism>
<dbReference type="EMBL" id="QFQP01000032">
    <property type="protein sequence ID" value="PZR07329.1"/>
    <property type="molecule type" value="Genomic_DNA"/>
</dbReference>
<dbReference type="SMART" id="SM00822">
    <property type="entry name" value="PKS_KR"/>
    <property type="match status" value="1"/>
</dbReference>
<evidence type="ECO:0000259" key="3">
    <source>
        <dbReference type="SMART" id="SM00822"/>
    </source>
</evidence>
<dbReference type="Proteomes" id="UP000249061">
    <property type="component" value="Unassembled WGS sequence"/>
</dbReference>
<evidence type="ECO:0000256" key="1">
    <source>
        <dbReference type="ARBA" id="ARBA00006484"/>
    </source>
</evidence>
<dbReference type="AlphaFoldDB" id="A0A2W5SVH2"/>
<comment type="caution">
    <text evidence="4">The sequence shown here is derived from an EMBL/GenBank/DDBJ whole genome shotgun (WGS) entry which is preliminary data.</text>
</comment>